<dbReference type="GO" id="GO:0004713">
    <property type="term" value="F:protein tyrosine kinase activity"/>
    <property type="evidence" value="ECO:0007669"/>
    <property type="project" value="TreeGrafter"/>
</dbReference>
<feature type="coiled-coil region" evidence="9">
    <location>
        <begin position="351"/>
        <end position="381"/>
    </location>
</feature>
<sequence>MNQDIYNLENSTELGYAELFSIFWRRRSYFVGVFSGILALALPFVFAQKPEYESSMQLLIEPNYQSKYDSDEFDPTQSTVQIDYATQVNLMRSSQLLSRAVEELKSNYPDITTEDIKNYLVVTQLKEQEDKKEVGTKIFQANFKGDSSKKTLQVLEAIQKVYLEYNLDQQSKRLKEGLSFINEQIPEVRAKLTNSERNLEELLTEYNLIAPSTEALNMSQGLKEIQQKREELKAQYSQYEGKQSALEEDLADSDTGAKVETDARLTLSTRYQNLLDELQKVDLQLEEQRSRFTESSPIVQNLLNQRANKQLLLKQEAKKILGSDELALAEIDNLENRRPLDPGDLEKVQALSAAQNELRALESREKSLAETEQKLKQRLNEFPNLIARYNSLEQEVEVNRATLKKLLEYRQEIGIIINRGGFSWEVIEPPQSGEKIGPSLPKDIALSTIFAFFAGSVSVFVIEASDNKIRGSKQLQNKANLPLLGTTPGLPKVKEDGFVARLPFFSSDRSEELPIKIIEWLPFRESLDMVYENIQNSLTKQDSKVKSVAVTSAIPEEGKSTITLGLALSAARRHKKVLVIDGDLRCPSIHDKLGITNDIGLSDLLAGRTKTPNTSTVALSNLSIDVLTSGSITVDPVQLLSSERLQEFIWKVEDRYDLVLVDTPPAIGMVDAIKIASCCSGTVVVARLEKASFTQVSETFNLLDRLNLLGIVANDSKEIQKRYLKNKRYLPYAQV</sequence>
<evidence type="ECO:0000256" key="3">
    <source>
        <dbReference type="ARBA" id="ARBA00022475"/>
    </source>
</evidence>
<evidence type="ECO:0000313" key="12">
    <source>
        <dbReference type="EMBL" id="MCC0177664.1"/>
    </source>
</evidence>
<dbReference type="InterPro" id="IPR050445">
    <property type="entry name" value="Bact_polysacc_biosynth/exp"/>
</dbReference>
<dbReference type="Gene3D" id="3.40.50.300">
    <property type="entry name" value="P-loop containing nucleotide triphosphate hydrolases"/>
    <property type="match status" value="1"/>
</dbReference>
<comment type="caution">
    <text evidence="12">The sequence shown here is derived from an EMBL/GenBank/DDBJ whole genome shotgun (WGS) entry which is preliminary data.</text>
</comment>
<evidence type="ECO:0000256" key="7">
    <source>
        <dbReference type="ARBA" id="ARBA00022989"/>
    </source>
</evidence>
<dbReference type="NCBIfam" id="TIGR01007">
    <property type="entry name" value="eps_fam"/>
    <property type="match status" value="1"/>
</dbReference>
<dbReference type="EMBL" id="JADWDC010000026">
    <property type="protein sequence ID" value="MCC0177664.1"/>
    <property type="molecule type" value="Genomic_DNA"/>
</dbReference>
<keyword evidence="5" id="KW-0547">Nucleotide-binding</keyword>
<dbReference type="Pfam" id="PF02706">
    <property type="entry name" value="Wzz"/>
    <property type="match status" value="1"/>
</dbReference>
<evidence type="ECO:0000256" key="2">
    <source>
        <dbReference type="ARBA" id="ARBA00006683"/>
    </source>
</evidence>
<dbReference type="PANTHER" id="PTHR32309:SF13">
    <property type="entry name" value="FERRIC ENTEROBACTIN TRANSPORT PROTEIN FEPE"/>
    <property type="match status" value="1"/>
</dbReference>
<comment type="subcellular location">
    <subcellularLocation>
        <location evidence="1">Cell membrane</location>
        <topology evidence="1">Multi-pass membrane protein</topology>
    </subcellularLocation>
</comment>
<dbReference type="Pfam" id="PF10609">
    <property type="entry name" value="ParA"/>
    <property type="match status" value="1"/>
</dbReference>
<gene>
    <name evidence="12" type="ORF">I4641_11810</name>
</gene>
<dbReference type="GO" id="GO:0005524">
    <property type="term" value="F:ATP binding"/>
    <property type="evidence" value="ECO:0007669"/>
    <property type="project" value="UniProtKB-KW"/>
</dbReference>
<feature type="transmembrane region" description="Helical" evidence="10">
    <location>
        <begin position="29"/>
        <end position="47"/>
    </location>
</feature>
<evidence type="ECO:0000256" key="4">
    <source>
        <dbReference type="ARBA" id="ARBA00022692"/>
    </source>
</evidence>
<evidence type="ECO:0000256" key="1">
    <source>
        <dbReference type="ARBA" id="ARBA00004651"/>
    </source>
</evidence>
<dbReference type="InterPro" id="IPR033756">
    <property type="entry name" value="YlxH/NBP35"/>
</dbReference>
<evidence type="ECO:0000313" key="13">
    <source>
        <dbReference type="Proteomes" id="UP000729733"/>
    </source>
</evidence>
<dbReference type="AlphaFoldDB" id="A0A964BQD2"/>
<keyword evidence="13" id="KW-1185">Reference proteome</keyword>
<evidence type="ECO:0000259" key="11">
    <source>
        <dbReference type="Pfam" id="PF02706"/>
    </source>
</evidence>
<dbReference type="CDD" id="cd05387">
    <property type="entry name" value="BY-kinase"/>
    <property type="match status" value="1"/>
</dbReference>
<keyword evidence="9" id="KW-0175">Coiled coil</keyword>
<keyword evidence="3" id="KW-1003">Cell membrane</keyword>
<dbReference type="PANTHER" id="PTHR32309">
    <property type="entry name" value="TYROSINE-PROTEIN KINASE"/>
    <property type="match status" value="1"/>
</dbReference>
<feature type="domain" description="Polysaccharide chain length determinant N-terminal" evidence="11">
    <location>
        <begin position="18"/>
        <end position="104"/>
    </location>
</feature>
<protein>
    <submittedName>
        <fullName evidence="12">Exopolysaccharide transport family protein</fullName>
    </submittedName>
</protein>
<reference evidence="12" key="1">
    <citation type="journal article" date="2021" name="Antonie Van Leeuwenhoek">
        <title>Draft genome and description of Waterburya agarophytonicola gen. nov. sp. nov. (Pleurocapsales, Cyanobacteria): a seaweed symbiont.</title>
        <authorList>
            <person name="Bonthond G."/>
            <person name="Shalygin S."/>
            <person name="Bayer T."/>
            <person name="Weinberger F."/>
        </authorList>
    </citation>
    <scope>NUCLEOTIDE SEQUENCE</scope>
    <source>
        <strain evidence="12">KI4</strain>
    </source>
</reference>
<dbReference type="SUPFAM" id="SSF52540">
    <property type="entry name" value="P-loop containing nucleoside triphosphate hydrolases"/>
    <property type="match status" value="1"/>
</dbReference>
<dbReference type="GO" id="GO:0005886">
    <property type="term" value="C:plasma membrane"/>
    <property type="evidence" value="ECO:0007669"/>
    <property type="project" value="UniProtKB-SubCell"/>
</dbReference>
<comment type="similarity">
    <text evidence="2">Belongs to the CpsC/CapA family.</text>
</comment>
<evidence type="ECO:0000256" key="8">
    <source>
        <dbReference type="ARBA" id="ARBA00023136"/>
    </source>
</evidence>
<keyword evidence="8 10" id="KW-0472">Membrane</keyword>
<evidence type="ECO:0000256" key="5">
    <source>
        <dbReference type="ARBA" id="ARBA00022741"/>
    </source>
</evidence>
<keyword evidence="6" id="KW-0067">ATP-binding</keyword>
<name>A0A964BQD2_9CYAN</name>
<dbReference type="Proteomes" id="UP000729733">
    <property type="component" value="Unassembled WGS sequence"/>
</dbReference>
<dbReference type="InterPro" id="IPR027417">
    <property type="entry name" value="P-loop_NTPase"/>
</dbReference>
<evidence type="ECO:0000256" key="10">
    <source>
        <dbReference type="SAM" id="Phobius"/>
    </source>
</evidence>
<keyword evidence="4 10" id="KW-0812">Transmembrane</keyword>
<keyword evidence="7 10" id="KW-1133">Transmembrane helix</keyword>
<dbReference type="RefSeq" id="WP_229640729.1">
    <property type="nucleotide sequence ID" value="NZ_JADWDC010000026.1"/>
</dbReference>
<accession>A0A964BQD2</accession>
<feature type="coiled-coil region" evidence="9">
    <location>
        <begin position="185"/>
        <end position="291"/>
    </location>
</feature>
<proteinExistence type="inferred from homology"/>
<dbReference type="InterPro" id="IPR005702">
    <property type="entry name" value="Wzc-like_C"/>
</dbReference>
<evidence type="ECO:0000256" key="9">
    <source>
        <dbReference type="SAM" id="Coils"/>
    </source>
</evidence>
<organism evidence="12 13">
    <name type="scientific">Waterburya agarophytonicola KI4</name>
    <dbReference type="NCBI Taxonomy" id="2874699"/>
    <lineage>
        <taxon>Bacteria</taxon>
        <taxon>Bacillati</taxon>
        <taxon>Cyanobacteriota</taxon>
        <taxon>Cyanophyceae</taxon>
        <taxon>Pleurocapsales</taxon>
        <taxon>Hyellaceae</taxon>
        <taxon>Waterburya</taxon>
        <taxon>Waterburya agarophytonicola</taxon>
    </lineage>
</organism>
<dbReference type="InterPro" id="IPR003856">
    <property type="entry name" value="LPS_length_determ_N"/>
</dbReference>
<evidence type="ECO:0000256" key="6">
    <source>
        <dbReference type="ARBA" id="ARBA00022840"/>
    </source>
</evidence>